<dbReference type="InterPro" id="IPR002575">
    <property type="entry name" value="Aminoglycoside_PTrfase"/>
</dbReference>
<comment type="caution">
    <text evidence="2">The sequence shown here is derived from an EMBL/GenBank/DDBJ whole genome shotgun (WGS) entry which is preliminary data.</text>
</comment>
<dbReference type="InterPro" id="IPR011009">
    <property type="entry name" value="Kinase-like_dom_sf"/>
</dbReference>
<evidence type="ECO:0000313" key="2">
    <source>
        <dbReference type="EMBL" id="PIU73714.1"/>
    </source>
</evidence>
<reference evidence="3" key="1">
    <citation type="submission" date="2017-09" db="EMBL/GenBank/DDBJ databases">
        <title>Depth-based differentiation of microbial function through sediment-hosted aquifers and enrichment of novel symbionts in the deep terrestrial subsurface.</title>
        <authorList>
            <person name="Probst A.J."/>
            <person name="Ladd B."/>
            <person name="Jarett J.K."/>
            <person name="Geller-Mcgrath D.E."/>
            <person name="Sieber C.M.K."/>
            <person name="Emerson J.B."/>
            <person name="Anantharaman K."/>
            <person name="Thomas B.C."/>
            <person name="Malmstrom R."/>
            <person name="Stieglmeier M."/>
            <person name="Klingl A."/>
            <person name="Woyke T."/>
            <person name="Ryan C.M."/>
            <person name="Banfield J.F."/>
        </authorList>
    </citation>
    <scope>NUCLEOTIDE SEQUENCE [LARGE SCALE GENOMIC DNA]</scope>
</reference>
<gene>
    <name evidence="2" type="ORF">COS78_00930</name>
</gene>
<dbReference type="SUPFAM" id="SSF56112">
    <property type="entry name" value="Protein kinase-like (PK-like)"/>
    <property type="match status" value="1"/>
</dbReference>
<dbReference type="AlphaFoldDB" id="A0A2M7ASX0"/>
<accession>A0A2M7ASX0</accession>
<feature type="domain" description="Aminoglycoside phosphotransferase" evidence="1">
    <location>
        <begin position="51"/>
        <end position="225"/>
    </location>
</feature>
<evidence type="ECO:0000313" key="3">
    <source>
        <dbReference type="Proteomes" id="UP000231407"/>
    </source>
</evidence>
<organism evidence="2 3">
    <name type="scientific">Candidatus Shapirobacteria bacterium CG06_land_8_20_14_3_00_40_12</name>
    <dbReference type="NCBI Taxonomy" id="1974881"/>
    <lineage>
        <taxon>Bacteria</taxon>
        <taxon>Candidatus Shapironibacteriota</taxon>
    </lineage>
</organism>
<evidence type="ECO:0000259" key="1">
    <source>
        <dbReference type="Pfam" id="PF01636"/>
    </source>
</evidence>
<proteinExistence type="predicted"/>
<dbReference type="Proteomes" id="UP000231407">
    <property type="component" value="Unassembled WGS sequence"/>
</dbReference>
<dbReference type="Pfam" id="PF01636">
    <property type="entry name" value="APH"/>
    <property type="match status" value="1"/>
</dbReference>
<name>A0A2M7ASX0_9BACT</name>
<sequence>MGKHESETASSEMTAHNHQLKAIPVEAILLSGRRFKEYQITPQTFTKLKMWPDKYEAELRGISLARANGITVPEIVESSLEEWGSITYRLIEAPRLDQSVWNNYNADTLPNVGSTLAQIHRVEVDGDPNTVVFPRRNKYFLDDMRRRATIPEDCFRLAEIAFNKASAAIYQSRYTGFVHGDYGLQNIFDTTPLTVFDWEYSHVGYPVFDIGTCLSDMVFAVTQGNWRFQDYFSGYQAVVSGYKSANPNIGVSMEAITALRFLGHRVPPQFYLFTIEKLGIFDGHGDVRQILEGQTTPETAKEVLRQHGVEMDDLWGGKVLQKLTLGGYQPDTVFWDWVRSEKE</sequence>
<dbReference type="Gene3D" id="3.90.1200.10">
    <property type="match status" value="1"/>
</dbReference>
<dbReference type="EMBL" id="PEWA01000012">
    <property type="protein sequence ID" value="PIU73714.1"/>
    <property type="molecule type" value="Genomic_DNA"/>
</dbReference>
<protein>
    <recommendedName>
        <fullName evidence="1">Aminoglycoside phosphotransferase domain-containing protein</fullName>
    </recommendedName>
</protein>